<evidence type="ECO:0000313" key="1">
    <source>
        <dbReference type="EMBL" id="OIK22692.1"/>
    </source>
</evidence>
<reference evidence="1 2" key="1">
    <citation type="submission" date="2016-10" db="EMBL/GenBank/DDBJ databases">
        <authorList>
            <person name="Marach S."/>
            <person name="Prathuangwong S."/>
            <person name="Takikawa Y."/>
            <person name="Dohra H."/>
        </authorList>
    </citation>
    <scope>NUCLEOTIDE SEQUENCE [LARGE SCALE GENOMIC DNA]</scope>
    <source>
        <strain evidence="1 2">K2</strain>
    </source>
</reference>
<name>A0AAP7NBW5_BACAM</name>
<dbReference type="AlphaFoldDB" id="A0AAP7NBW5"/>
<gene>
    <name evidence="1" type="ORF">BKP66_03720</name>
</gene>
<dbReference type="RefSeq" id="WP_014417455.1">
    <property type="nucleotide sequence ID" value="NZ_CP038028.1"/>
</dbReference>
<dbReference type="Proteomes" id="UP000180036">
    <property type="component" value="Unassembled WGS sequence"/>
</dbReference>
<sequence length="237" mass="27202">MEYSKDFFILGTPISTDIGECHFIRLKDYPQFVNDLSQMVKSKSEIIAEFQENNKFGQLDSLINDFNASTLLDIVNVMDQLRASYQRVFAKVFNNPDAFQAVDEKNFHDIRKLILDMHCLKEKKVSKNSELEKFNKKSRALKQSENNYDFSDIVSCVVQFTGYSSAEVLELTLPQLHSHFFRGAAFLNSSAAIVLSTVSPEAAKNIGSWSQHIDLFEEEKNYITKKEARNLEKLFSN</sequence>
<evidence type="ECO:0000313" key="2">
    <source>
        <dbReference type="Proteomes" id="UP000180036"/>
    </source>
</evidence>
<organism evidence="1 2">
    <name type="scientific">Bacillus amyloliquefaciens</name>
    <name type="common">Bacillus velezensis</name>
    <dbReference type="NCBI Taxonomy" id="1390"/>
    <lineage>
        <taxon>Bacteria</taxon>
        <taxon>Bacillati</taxon>
        <taxon>Bacillota</taxon>
        <taxon>Bacilli</taxon>
        <taxon>Bacillales</taxon>
        <taxon>Bacillaceae</taxon>
        <taxon>Bacillus</taxon>
        <taxon>Bacillus amyloliquefaciens group</taxon>
    </lineage>
</organism>
<comment type="caution">
    <text evidence="1">The sequence shown here is derived from an EMBL/GenBank/DDBJ whole genome shotgun (WGS) entry which is preliminary data.</text>
</comment>
<proteinExistence type="predicted"/>
<protein>
    <submittedName>
        <fullName evidence="1">Uncharacterized protein</fullName>
    </submittedName>
</protein>
<dbReference type="EMBL" id="MOEA01000001">
    <property type="protein sequence ID" value="OIK22692.1"/>
    <property type="molecule type" value="Genomic_DNA"/>
</dbReference>
<accession>A0AAP7NBW5</accession>